<dbReference type="InterPro" id="IPR027417">
    <property type="entry name" value="P-loop_NTPase"/>
</dbReference>
<gene>
    <name evidence="3" type="ORF">ACFFN0_09060</name>
</gene>
<proteinExistence type="predicted"/>
<protein>
    <submittedName>
        <fullName evidence="3">CpaE family protein</fullName>
    </submittedName>
</protein>
<keyword evidence="4" id="KW-1185">Reference proteome</keyword>
<reference evidence="3 4" key="1">
    <citation type="submission" date="2024-09" db="EMBL/GenBank/DDBJ databases">
        <authorList>
            <person name="Sun Q."/>
            <person name="Mori K."/>
        </authorList>
    </citation>
    <scope>NUCLEOTIDE SEQUENCE [LARGE SCALE GENOMIC DNA]</scope>
    <source>
        <strain evidence="3 4">JCM 12763</strain>
    </source>
</reference>
<comment type="caution">
    <text evidence="3">The sequence shown here is derived from an EMBL/GenBank/DDBJ whole genome shotgun (WGS) entry which is preliminary data.</text>
</comment>
<dbReference type="RefSeq" id="WP_141338273.1">
    <property type="nucleotide sequence ID" value="NZ_JBHMAX010000017.1"/>
</dbReference>
<evidence type="ECO:0000256" key="2">
    <source>
        <dbReference type="ARBA" id="ARBA00022840"/>
    </source>
</evidence>
<dbReference type="PANTHER" id="PTHR43384">
    <property type="entry name" value="SEPTUM SITE-DETERMINING PROTEIN MIND HOMOLOG, CHLOROPLASTIC-RELATED"/>
    <property type="match status" value="1"/>
</dbReference>
<dbReference type="Pfam" id="PF10609">
    <property type="entry name" value="ParA"/>
    <property type="match status" value="1"/>
</dbReference>
<dbReference type="EMBL" id="JBHMAX010000017">
    <property type="protein sequence ID" value="MFB9732191.1"/>
    <property type="molecule type" value="Genomic_DNA"/>
</dbReference>
<sequence length="396" mass="42576">MSHIIAASTSIDLTKRLRLASEDRLTVIRPDQVPATPGQLLAMFDEDVEVTTLVLDVTDGQVDRDRALEFSRRLDSQANPLAVLLVSDQPDTLALTAMRARVQDIVPVGIGIEDLRVTLRAAEEVAGRRSGRSAVADDSAFGRVITVASPKGGVGKTTVATNIAASLAEKSPQGTVIVDLDVQFGDVAAALDLEPTYTLGDVATTAVPDLIGLKALLTQHPSGLQVVAGVRSPAEADRIDPRLVGELLQVLRREFRYVVVDSAPGMSEETLTALDHTTDLVLVTTLDVPGIRGLRKELDLLEELGLPPHTRHIVINMFDRTGGISVTDAEATLKHNADIVLPRSPRVARSTNQGTPLVSLHPRDKVSQDLQSLVSRFAPLASRRGRRGTSRIWSKP</sequence>
<keyword evidence="2" id="KW-0067">ATP-binding</keyword>
<evidence type="ECO:0000256" key="1">
    <source>
        <dbReference type="ARBA" id="ARBA00022741"/>
    </source>
</evidence>
<accession>A0ABV5V309</accession>
<name>A0ABV5V309_9MICO</name>
<evidence type="ECO:0000313" key="4">
    <source>
        <dbReference type="Proteomes" id="UP001589613"/>
    </source>
</evidence>
<dbReference type="PANTHER" id="PTHR43384:SF13">
    <property type="entry name" value="SLR0110 PROTEIN"/>
    <property type="match status" value="1"/>
</dbReference>
<keyword evidence="1" id="KW-0547">Nucleotide-binding</keyword>
<evidence type="ECO:0000313" key="3">
    <source>
        <dbReference type="EMBL" id="MFB9732191.1"/>
    </source>
</evidence>
<dbReference type="InterPro" id="IPR050625">
    <property type="entry name" value="ParA/MinD_ATPase"/>
</dbReference>
<dbReference type="Gene3D" id="3.40.50.300">
    <property type="entry name" value="P-loop containing nucleotide triphosphate hydrolases"/>
    <property type="match status" value="1"/>
</dbReference>
<dbReference type="SUPFAM" id="SSF52540">
    <property type="entry name" value="P-loop containing nucleoside triphosphate hydrolases"/>
    <property type="match status" value="1"/>
</dbReference>
<dbReference type="InterPro" id="IPR033756">
    <property type="entry name" value="YlxH/NBP35"/>
</dbReference>
<dbReference type="Proteomes" id="UP001589613">
    <property type="component" value="Unassembled WGS sequence"/>
</dbReference>
<organism evidence="3 4">
    <name type="scientific">Ornithinimicrobium kibberense</name>
    <dbReference type="NCBI Taxonomy" id="282060"/>
    <lineage>
        <taxon>Bacteria</taxon>
        <taxon>Bacillati</taxon>
        <taxon>Actinomycetota</taxon>
        <taxon>Actinomycetes</taxon>
        <taxon>Micrococcales</taxon>
        <taxon>Ornithinimicrobiaceae</taxon>
        <taxon>Ornithinimicrobium</taxon>
    </lineage>
</organism>